<organism evidence="3 4">
    <name type="scientific">Lomentospora prolificans</name>
    <dbReference type="NCBI Taxonomy" id="41688"/>
    <lineage>
        <taxon>Eukaryota</taxon>
        <taxon>Fungi</taxon>
        <taxon>Dikarya</taxon>
        <taxon>Ascomycota</taxon>
        <taxon>Pezizomycotina</taxon>
        <taxon>Sordariomycetes</taxon>
        <taxon>Hypocreomycetidae</taxon>
        <taxon>Microascales</taxon>
        <taxon>Microascaceae</taxon>
        <taxon>Lomentospora</taxon>
    </lineage>
</organism>
<dbReference type="EMBL" id="NLAX01000004">
    <property type="protein sequence ID" value="PKS12094.1"/>
    <property type="molecule type" value="Genomic_DNA"/>
</dbReference>
<dbReference type="AlphaFoldDB" id="A0A2N3NI40"/>
<dbReference type="VEuPathDB" id="FungiDB:jhhlp_001391"/>
<evidence type="ECO:0000313" key="3">
    <source>
        <dbReference type="EMBL" id="PKS12094.1"/>
    </source>
</evidence>
<feature type="region of interest" description="Disordered" evidence="1">
    <location>
        <begin position="89"/>
        <end position="108"/>
    </location>
</feature>
<feature type="transmembrane region" description="Helical" evidence="2">
    <location>
        <begin position="12"/>
        <end position="33"/>
    </location>
</feature>
<keyword evidence="4" id="KW-1185">Reference proteome</keyword>
<evidence type="ECO:0000256" key="1">
    <source>
        <dbReference type="SAM" id="MobiDB-lite"/>
    </source>
</evidence>
<keyword evidence="2" id="KW-1133">Transmembrane helix</keyword>
<evidence type="ECO:0000256" key="2">
    <source>
        <dbReference type="SAM" id="Phobius"/>
    </source>
</evidence>
<sequence>MSKPVVTRQQKVRSAVWATGMAIIIIAGTWWGAGLRTNQDYEKEKKRILEAPVEEKIAVLEAQKKHLYSQQSLLQQKLDTFHAHVKEREEAAKRKAARDADESRRWPF</sequence>
<comment type="caution">
    <text evidence="3">The sequence shown here is derived from an EMBL/GenBank/DDBJ whole genome shotgun (WGS) entry which is preliminary data.</text>
</comment>
<evidence type="ECO:0000313" key="4">
    <source>
        <dbReference type="Proteomes" id="UP000233524"/>
    </source>
</evidence>
<keyword evidence="2" id="KW-0812">Transmembrane</keyword>
<protein>
    <submittedName>
        <fullName evidence="3">Uncharacterized protein</fullName>
    </submittedName>
</protein>
<dbReference type="Proteomes" id="UP000233524">
    <property type="component" value="Unassembled WGS sequence"/>
</dbReference>
<gene>
    <name evidence="3" type="ORF">jhhlp_001391</name>
</gene>
<name>A0A2N3NI40_9PEZI</name>
<accession>A0A2N3NI40</accession>
<reference evidence="3 4" key="1">
    <citation type="journal article" date="2017" name="G3 (Bethesda)">
        <title>First Draft Genome Sequence of the Pathogenic Fungus Lomentospora prolificans (Formerly Scedosporium prolificans).</title>
        <authorList>
            <person name="Luo R."/>
            <person name="Zimin A."/>
            <person name="Workman R."/>
            <person name="Fan Y."/>
            <person name="Pertea G."/>
            <person name="Grossman N."/>
            <person name="Wear M.P."/>
            <person name="Jia B."/>
            <person name="Miller H."/>
            <person name="Casadevall A."/>
            <person name="Timp W."/>
            <person name="Zhang S.X."/>
            <person name="Salzberg S.L."/>
        </authorList>
    </citation>
    <scope>NUCLEOTIDE SEQUENCE [LARGE SCALE GENOMIC DNA]</scope>
    <source>
        <strain evidence="3 4">JHH-5317</strain>
    </source>
</reference>
<proteinExistence type="predicted"/>
<dbReference type="InParanoid" id="A0A2N3NI40"/>
<keyword evidence="2" id="KW-0472">Membrane</keyword>